<dbReference type="EMBL" id="MLHH01000026">
    <property type="protein sequence ID" value="OOF35703.1"/>
    <property type="molecule type" value="Genomic_DNA"/>
</dbReference>
<dbReference type="RefSeq" id="WP_077428039.1">
    <property type="nucleotide sequence ID" value="NZ_MLHH01000026.1"/>
</dbReference>
<feature type="domain" description="DUF8095" evidence="2">
    <location>
        <begin position="45"/>
        <end position="182"/>
    </location>
</feature>
<dbReference type="InterPro" id="IPR058408">
    <property type="entry name" value="DUF8095"/>
</dbReference>
<proteinExistence type="predicted"/>
<protein>
    <recommendedName>
        <fullName evidence="2">DUF8095 domain-containing protein</fullName>
    </recommendedName>
</protein>
<evidence type="ECO:0000256" key="1">
    <source>
        <dbReference type="SAM" id="SignalP"/>
    </source>
</evidence>
<dbReference type="STRING" id="1908258.BKK48_09070"/>
<reference evidence="3 4" key="1">
    <citation type="submission" date="2016-10" db="EMBL/GenBank/DDBJ databases">
        <title>Rodentibacter gen. nov. and new species.</title>
        <authorList>
            <person name="Christensen H."/>
        </authorList>
    </citation>
    <scope>NUCLEOTIDE SEQUENCE [LARGE SCALE GENOMIC DNA]</scope>
    <source>
        <strain evidence="3 4">Ac69</strain>
    </source>
</reference>
<name>A0A1V3I7G7_9PAST</name>
<evidence type="ECO:0000313" key="3">
    <source>
        <dbReference type="EMBL" id="OOF35703.1"/>
    </source>
</evidence>
<feature type="chain" id="PRO_5013002547" description="DUF8095 domain-containing protein" evidence="1">
    <location>
        <begin position="25"/>
        <end position="190"/>
    </location>
</feature>
<dbReference type="Proteomes" id="UP000189437">
    <property type="component" value="Unassembled WGS sequence"/>
</dbReference>
<sequence length="190" mass="21569">MYHRKQLKDYFLSLSILLFSSLSAHVSAERVADETDGRIHSNVVRYVEMTEQRTLAPDTSTQDAKDLGNSIEFEVYTVNEESASRSVYLSAAGICRGFDGDYGVDFTNFTNHYINQGDDSQYYGGITGASIYRERGSDNMQYVPVYAIKNPQLEQEIRQREMTKTKDIVKDNVYSGKELLDKTICKPGKK</sequence>
<keyword evidence="1" id="KW-0732">Signal</keyword>
<gene>
    <name evidence="3" type="ORF">BKK48_09070</name>
</gene>
<keyword evidence="4" id="KW-1185">Reference proteome</keyword>
<organism evidence="3 4">
    <name type="scientific">Rodentibacter heidelbergensis</name>
    <dbReference type="NCBI Taxonomy" id="1908258"/>
    <lineage>
        <taxon>Bacteria</taxon>
        <taxon>Pseudomonadati</taxon>
        <taxon>Pseudomonadota</taxon>
        <taxon>Gammaproteobacteria</taxon>
        <taxon>Pasteurellales</taxon>
        <taxon>Pasteurellaceae</taxon>
        <taxon>Rodentibacter</taxon>
    </lineage>
</organism>
<feature type="signal peptide" evidence="1">
    <location>
        <begin position="1"/>
        <end position="24"/>
    </location>
</feature>
<evidence type="ECO:0000313" key="4">
    <source>
        <dbReference type="Proteomes" id="UP000189437"/>
    </source>
</evidence>
<dbReference type="Pfam" id="PF26367">
    <property type="entry name" value="DUF8095"/>
    <property type="match status" value="1"/>
</dbReference>
<dbReference type="AlphaFoldDB" id="A0A1V3I7G7"/>
<accession>A0A1V3I7G7</accession>
<comment type="caution">
    <text evidence="3">The sequence shown here is derived from an EMBL/GenBank/DDBJ whole genome shotgun (WGS) entry which is preliminary data.</text>
</comment>
<dbReference type="OrthoDB" id="5689769at2"/>
<evidence type="ECO:0000259" key="2">
    <source>
        <dbReference type="Pfam" id="PF26367"/>
    </source>
</evidence>